<accession>A0A918NKN9</accession>
<name>A0A918NKN9_9GAMM</name>
<dbReference type="Proteomes" id="UP000626148">
    <property type="component" value="Unassembled WGS sequence"/>
</dbReference>
<organism evidence="2 3">
    <name type="scientific">Saccharospirillum salsuginis</name>
    <dbReference type="NCBI Taxonomy" id="418750"/>
    <lineage>
        <taxon>Bacteria</taxon>
        <taxon>Pseudomonadati</taxon>
        <taxon>Pseudomonadota</taxon>
        <taxon>Gammaproteobacteria</taxon>
        <taxon>Oceanospirillales</taxon>
        <taxon>Saccharospirillaceae</taxon>
        <taxon>Saccharospirillum</taxon>
    </lineage>
</organism>
<dbReference type="InterPro" id="IPR052181">
    <property type="entry name" value="5hmC_binding"/>
</dbReference>
<dbReference type="PANTHER" id="PTHR14087">
    <property type="entry name" value="THYMOCYTE NUCLEAR PROTEIN 1"/>
    <property type="match status" value="1"/>
</dbReference>
<evidence type="ECO:0000313" key="2">
    <source>
        <dbReference type="EMBL" id="GGX75942.1"/>
    </source>
</evidence>
<protein>
    <submittedName>
        <fullName evidence="2">EVE domain-containing protein</fullName>
    </submittedName>
</protein>
<reference evidence="2" key="2">
    <citation type="submission" date="2020-09" db="EMBL/GenBank/DDBJ databases">
        <authorList>
            <person name="Sun Q."/>
            <person name="Kim S."/>
        </authorList>
    </citation>
    <scope>NUCLEOTIDE SEQUENCE</scope>
    <source>
        <strain evidence="2">KCTC 22169</strain>
    </source>
</reference>
<dbReference type="EMBL" id="BMXR01000023">
    <property type="protein sequence ID" value="GGX75942.1"/>
    <property type="molecule type" value="Genomic_DNA"/>
</dbReference>
<dbReference type="AlphaFoldDB" id="A0A918NKN9"/>
<dbReference type="SUPFAM" id="SSF88697">
    <property type="entry name" value="PUA domain-like"/>
    <property type="match status" value="1"/>
</dbReference>
<evidence type="ECO:0000313" key="3">
    <source>
        <dbReference type="Proteomes" id="UP000626148"/>
    </source>
</evidence>
<dbReference type="CDD" id="cd21133">
    <property type="entry name" value="EVE"/>
    <property type="match status" value="1"/>
</dbReference>
<dbReference type="RefSeq" id="WP_189613777.1">
    <property type="nucleotide sequence ID" value="NZ_BMXR01000023.1"/>
</dbReference>
<keyword evidence="3" id="KW-1185">Reference proteome</keyword>
<dbReference type="InterPro" id="IPR047197">
    <property type="entry name" value="THYN1-like_EVE"/>
</dbReference>
<feature type="domain" description="EVE" evidence="1">
    <location>
        <begin position="3"/>
        <end position="148"/>
    </location>
</feature>
<comment type="caution">
    <text evidence="2">The sequence shown here is derived from an EMBL/GenBank/DDBJ whole genome shotgun (WGS) entry which is preliminary data.</text>
</comment>
<dbReference type="InterPro" id="IPR002740">
    <property type="entry name" value="EVE_domain"/>
</dbReference>
<sequence length="150" mass="17020">MANWLLKTEPDEFSLDDLEAKGPNGEPWNGIRNYQARNFLKQMQPGDRVLIYHSSCAVPGIVGEGEVIGQPYADPDALNPESKYFDPKSTADNTRWWVVDVRFKRRWPQTVSLKTLKQQTGLDSMALLRQGRLSVSPVTEKEWEVISSIA</sequence>
<dbReference type="Gene3D" id="3.10.590.10">
    <property type="entry name" value="ph1033 like domains"/>
    <property type="match status" value="1"/>
</dbReference>
<evidence type="ECO:0000259" key="1">
    <source>
        <dbReference type="Pfam" id="PF01878"/>
    </source>
</evidence>
<dbReference type="InterPro" id="IPR015947">
    <property type="entry name" value="PUA-like_sf"/>
</dbReference>
<dbReference type="PANTHER" id="PTHR14087:SF7">
    <property type="entry name" value="THYMOCYTE NUCLEAR PROTEIN 1"/>
    <property type="match status" value="1"/>
</dbReference>
<dbReference type="Pfam" id="PF01878">
    <property type="entry name" value="EVE"/>
    <property type="match status" value="1"/>
</dbReference>
<reference evidence="2" key="1">
    <citation type="journal article" date="2014" name="Int. J. Syst. Evol. Microbiol.">
        <title>Complete genome sequence of Corynebacterium casei LMG S-19264T (=DSM 44701T), isolated from a smear-ripened cheese.</title>
        <authorList>
            <consortium name="US DOE Joint Genome Institute (JGI-PGF)"/>
            <person name="Walter F."/>
            <person name="Albersmeier A."/>
            <person name="Kalinowski J."/>
            <person name="Ruckert C."/>
        </authorList>
    </citation>
    <scope>NUCLEOTIDE SEQUENCE</scope>
    <source>
        <strain evidence="2">KCTC 22169</strain>
    </source>
</reference>
<proteinExistence type="predicted"/>
<gene>
    <name evidence="2" type="ORF">GCM10007392_48710</name>
</gene>